<dbReference type="InterPro" id="IPR014984">
    <property type="entry name" value="HopJ"/>
</dbReference>
<gene>
    <name evidence="1" type="ORF">A130_10295</name>
</gene>
<name>A0A1E5D8M8_9VIBR</name>
<comment type="caution">
    <text evidence="1">The sequence shown here is derived from an EMBL/GenBank/DDBJ whole genome shotgun (WGS) entry which is preliminary data.</text>
</comment>
<dbReference type="EMBL" id="AJYW02000011">
    <property type="protein sequence ID" value="OEE80107.1"/>
    <property type="molecule type" value="Genomic_DNA"/>
</dbReference>
<dbReference type="InterPro" id="IPR038604">
    <property type="entry name" value="HopJ_sf"/>
</dbReference>
<keyword evidence="2" id="KW-1185">Reference proteome</keyword>
<evidence type="ECO:0000313" key="2">
    <source>
        <dbReference type="Proteomes" id="UP000094165"/>
    </source>
</evidence>
<dbReference type="RefSeq" id="WP_017053556.1">
    <property type="nucleotide sequence ID" value="NZ_AJYW02000011.1"/>
</dbReference>
<proteinExistence type="predicted"/>
<sequence>MEVKGFLFDLLNSPKEIKFEQVMDVIDANYDFAPTSFTNGDLRNEAGENNGSCKIFAFGLLHKLTEEETLSCFGKFYRVDVLGNPDDKDHQNIRNFIKTGWGGIKFEQTALIAKDIDN</sequence>
<evidence type="ECO:0000313" key="1">
    <source>
        <dbReference type="EMBL" id="OEE80107.1"/>
    </source>
</evidence>
<dbReference type="Proteomes" id="UP000094165">
    <property type="component" value="Unassembled WGS sequence"/>
</dbReference>
<reference evidence="1 2" key="1">
    <citation type="journal article" date="2012" name="Science">
        <title>Ecological populations of bacteria act as socially cohesive units of antibiotic production and resistance.</title>
        <authorList>
            <person name="Cordero O.X."/>
            <person name="Wildschutte H."/>
            <person name="Kirkup B."/>
            <person name="Proehl S."/>
            <person name="Ngo L."/>
            <person name="Hussain F."/>
            <person name="Le Roux F."/>
            <person name="Mincer T."/>
            <person name="Polz M.F."/>
        </authorList>
    </citation>
    <scope>NUCLEOTIDE SEQUENCE [LARGE SCALE GENOMIC DNA]</scope>
    <source>
        <strain evidence="1 2">FF-238</strain>
    </source>
</reference>
<dbReference type="AlphaFoldDB" id="A0A1E5D8M8"/>
<organism evidence="1 2">
    <name type="scientific">Vibrio genomosp. F6 str. FF-238</name>
    <dbReference type="NCBI Taxonomy" id="1191298"/>
    <lineage>
        <taxon>Bacteria</taxon>
        <taxon>Pseudomonadati</taxon>
        <taxon>Pseudomonadota</taxon>
        <taxon>Gammaproteobacteria</taxon>
        <taxon>Vibrionales</taxon>
        <taxon>Vibrionaceae</taxon>
        <taxon>Vibrio</taxon>
    </lineage>
</organism>
<dbReference type="Gene3D" id="3.20.160.10">
    <property type="entry name" value="vpa0580 domain like"/>
    <property type="match status" value="1"/>
</dbReference>
<protein>
    <submittedName>
        <fullName evidence="1">Type III effector</fullName>
    </submittedName>
</protein>
<accession>A0A1E5D8M8</accession>
<dbReference type="Pfam" id="PF08888">
    <property type="entry name" value="HopJ"/>
    <property type="match status" value="1"/>
</dbReference>